<evidence type="ECO:0000259" key="5">
    <source>
        <dbReference type="PROSITE" id="PS50893"/>
    </source>
</evidence>
<dbReference type="InterPro" id="IPR027417">
    <property type="entry name" value="P-loop_NTPase"/>
</dbReference>
<dbReference type="Proteomes" id="UP001500443">
    <property type="component" value="Unassembled WGS sequence"/>
</dbReference>
<dbReference type="InterPro" id="IPR032823">
    <property type="entry name" value="BCA_ABC_TP_C"/>
</dbReference>
<keyword evidence="2" id="KW-0547">Nucleotide-binding</keyword>
<feature type="region of interest" description="Disordered" evidence="4">
    <location>
        <begin position="1"/>
        <end position="23"/>
    </location>
</feature>
<evidence type="ECO:0000256" key="3">
    <source>
        <dbReference type="ARBA" id="ARBA00022840"/>
    </source>
</evidence>
<dbReference type="Pfam" id="PF00005">
    <property type="entry name" value="ABC_tran"/>
    <property type="match status" value="1"/>
</dbReference>
<dbReference type="SMART" id="SM00382">
    <property type="entry name" value="AAA"/>
    <property type="match status" value="1"/>
</dbReference>
<sequence>MAHTGTAPSAPSGPPGPSGPAGPAPVVEVRAVTVAFGGLLALRDIDLAIARGERLAVLGPNGAGKTTLFNVIAGDVTPAAGSVVIKGVECVHRPSRYRPRLGVARTYQKARALAGLTVRENIYLALAGLRGRHRPLWRTAADRRMGEEAADVAHRVWLAGQLDAAAGELSHGQQRQLELGMAIATRPDVMLLDEPASGLSRGERERLVELLESFDEELTLLLVEHDMDVAFRIARRVVVMADGEQVTAGTPEQVRADPQVHRIYLGTEAPA</sequence>
<dbReference type="PROSITE" id="PS50893">
    <property type="entry name" value="ABC_TRANSPORTER_2"/>
    <property type="match status" value="1"/>
</dbReference>
<organism evidence="6 7">
    <name type="scientific">Streptomyces synnematoformans</name>
    <dbReference type="NCBI Taxonomy" id="415721"/>
    <lineage>
        <taxon>Bacteria</taxon>
        <taxon>Bacillati</taxon>
        <taxon>Actinomycetota</taxon>
        <taxon>Actinomycetes</taxon>
        <taxon>Kitasatosporales</taxon>
        <taxon>Streptomycetaceae</taxon>
        <taxon>Streptomyces</taxon>
    </lineage>
</organism>
<feature type="domain" description="ABC transporter" evidence="5">
    <location>
        <begin position="27"/>
        <end position="267"/>
    </location>
</feature>
<evidence type="ECO:0000313" key="6">
    <source>
        <dbReference type="EMBL" id="GAA2126386.1"/>
    </source>
</evidence>
<dbReference type="InterPro" id="IPR003439">
    <property type="entry name" value="ABC_transporter-like_ATP-bd"/>
</dbReference>
<protein>
    <submittedName>
        <fullName evidence="6">ABC transporter ATP-binding protein</fullName>
    </submittedName>
</protein>
<reference evidence="7" key="1">
    <citation type="journal article" date="2019" name="Int. J. Syst. Evol. Microbiol.">
        <title>The Global Catalogue of Microorganisms (GCM) 10K type strain sequencing project: providing services to taxonomists for standard genome sequencing and annotation.</title>
        <authorList>
            <consortium name="The Broad Institute Genomics Platform"/>
            <consortium name="The Broad Institute Genome Sequencing Center for Infectious Disease"/>
            <person name="Wu L."/>
            <person name="Ma J."/>
        </authorList>
    </citation>
    <scope>NUCLEOTIDE SEQUENCE [LARGE SCALE GENOMIC DNA]</scope>
    <source>
        <strain evidence="7">JCM 15481</strain>
    </source>
</reference>
<dbReference type="EMBL" id="BAAAPF010000096">
    <property type="protein sequence ID" value="GAA2126386.1"/>
    <property type="molecule type" value="Genomic_DNA"/>
</dbReference>
<evidence type="ECO:0000313" key="7">
    <source>
        <dbReference type="Proteomes" id="UP001500443"/>
    </source>
</evidence>
<evidence type="ECO:0000256" key="4">
    <source>
        <dbReference type="SAM" id="MobiDB-lite"/>
    </source>
</evidence>
<comment type="caution">
    <text evidence="6">The sequence shown here is derived from an EMBL/GenBank/DDBJ whole genome shotgun (WGS) entry which is preliminary data.</text>
</comment>
<name>A0ABP5K2V1_9ACTN</name>
<gene>
    <name evidence="6" type="ORF">GCM10009802_32240</name>
</gene>
<dbReference type="PANTHER" id="PTHR45772">
    <property type="entry name" value="CONSERVED COMPONENT OF ABC TRANSPORTER FOR NATURAL AMINO ACIDS-RELATED"/>
    <property type="match status" value="1"/>
</dbReference>
<dbReference type="Gene3D" id="3.40.50.300">
    <property type="entry name" value="P-loop containing nucleotide triphosphate hydrolases"/>
    <property type="match status" value="1"/>
</dbReference>
<dbReference type="GO" id="GO:0005524">
    <property type="term" value="F:ATP binding"/>
    <property type="evidence" value="ECO:0007669"/>
    <property type="project" value="UniProtKB-KW"/>
</dbReference>
<evidence type="ECO:0000256" key="2">
    <source>
        <dbReference type="ARBA" id="ARBA00022741"/>
    </source>
</evidence>
<dbReference type="InterPro" id="IPR003593">
    <property type="entry name" value="AAA+_ATPase"/>
</dbReference>
<dbReference type="PANTHER" id="PTHR45772:SF7">
    <property type="entry name" value="AMINO ACID ABC TRANSPORTER ATP-BINDING PROTEIN"/>
    <property type="match status" value="1"/>
</dbReference>
<keyword evidence="3 6" id="KW-0067">ATP-binding</keyword>
<dbReference type="Pfam" id="PF12399">
    <property type="entry name" value="BCA_ABC_TP_C"/>
    <property type="match status" value="1"/>
</dbReference>
<keyword evidence="7" id="KW-1185">Reference proteome</keyword>
<keyword evidence="1" id="KW-0813">Transport</keyword>
<dbReference type="RefSeq" id="WP_078627752.1">
    <property type="nucleotide sequence ID" value="NZ_BAAAPF010000096.1"/>
</dbReference>
<dbReference type="InterPro" id="IPR051120">
    <property type="entry name" value="ABC_AA/LPS_Transport"/>
</dbReference>
<accession>A0ABP5K2V1</accession>
<evidence type="ECO:0000256" key="1">
    <source>
        <dbReference type="ARBA" id="ARBA00022448"/>
    </source>
</evidence>
<proteinExistence type="predicted"/>
<dbReference type="CDD" id="cd03219">
    <property type="entry name" value="ABC_Mj1267_LivG_branched"/>
    <property type="match status" value="1"/>
</dbReference>
<dbReference type="SUPFAM" id="SSF52540">
    <property type="entry name" value="P-loop containing nucleoside triphosphate hydrolases"/>
    <property type="match status" value="1"/>
</dbReference>
<feature type="compositionally biased region" description="Pro residues" evidence="4">
    <location>
        <begin position="11"/>
        <end position="23"/>
    </location>
</feature>